<dbReference type="PANTHER" id="PTHR42939">
    <property type="entry name" value="ABC TRANSPORTER ATP-BINDING PROTEIN ALBC-RELATED"/>
    <property type="match status" value="1"/>
</dbReference>
<dbReference type="SMART" id="SM00382">
    <property type="entry name" value="AAA"/>
    <property type="match status" value="1"/>
</dbReference>
<dbReference type="GO" id="GO:0016887">
    <property type="term" value="F:ATP hydrolysis activity"/>
    <property type="evidence" value="ECO:0007669"/>
    <property type="project" value="InterPro"/>
</dbReference>
<dbReference type="InterPro" id="IPR003593">
    <property type="entry name" value="AAA+_ATPase"/>
</dbReference>
<evidence type="ECO:0000313" key="6">
    <source>
        <dbReference type="Proteomes" id="UP001164718"/>
    </source>
</evidence>
<accession>A0A9E8LVI1</accession>
<dbReference type="PROSITE" id="PS50893">
    <property type="entry name" value="ABC_TRANSPORTER_2"/>
    <property type="match status" value="1"/>
</dbReference>
<evidence type="ECO:0000256" key="3">
    <source>
        <dbReference type="ARBA" id="ARBA00022840"/>
    </source>
</evidence>
<proteinExistence type="predicted"/>
<organism evidence="5 6">
    <name type="scientific">Fervidibacillus albus</name>
    <dbReference type="NCBI Taxonomy" id="2980026"/>
    <lineage>
        <taxon>Bacteria</taxon>
        <taxon>Bacillati</taxon>
        <taxon>Bacillota</taxon>
        <taxon>Bacilli</taxon>
        <taxon>Bacillales</taxon>
        <taxon>Bacillaceae</taxon>
        <taxon>Fervidibacillus</taxon>
    </lineage>
</organism>
<dbReference type="PANTHER" id="PTHR42939:SF3">
    <property type="entry name" value="ABC TRANSPORTER ATP-BINDING COMPONENT"/>
    <property type="match status" value="1"/>
</dbReference>
<dbReference type="PROSITE" id="PS00211">
    <property type="entry name" value="ABC_TRANSPORTER_1"/>
    <property type="match status" value="1"/>
</dbReference>
<keyword evidence="6" id="KW-1185">Reference proteome</keyword>
<dbReference type="GO" id="GO:0005524">
    <property type="term" value="F:ATP binding"/>
    <property type="evidence" value="ECO:0007669"/>
    <property type="project" value="UniProtKB-KW"/>
</dbReference>
<dbReference type="Pfam" id="PF00005">
    <property type="entry name" value="ABC_tran"/>
    <property type="match status" value="1"/>
</dbReference>
<feature type="domain" description="ABC transporter" evidence="4">
    <location>
        <begin position="5"/>
        <end position="230"/>
    </location>
</feature>
<dbReference type="KEGG" id="faf:OE104_13705"/>
<dbReference type="InterPro" id="IPR017871">
    <property type="entry name" value="ABC_transporter-like_CS"/>
</dbReference>
<gene>
    <name evidence="5" type="ORF">OE104_13705</name>
</gene>
<dbReference type="InterPro" id="IPR051782">
    <property type="entry name" value="ABC_Transporter_VariousFunc"/>
</dbReference>
<protein>
    <submittedName>
        <fullName evidence="5">ABC transporter ATP-binding protein</fullName>
    </submittedName>
</protein>
<dbReference type="EMBL" id="CP106878">
    <property type="protein sequence ID" value="WAA09564.1"/>
    <property type="molecule type" value="Genomic_DNA"/>
</dbReference>
<evidence type="ECO:0000259" key="4">
    <source>
        <dbReference type="PROSITE" id="PS50893"/>
    </source>
</evidence>
<dbReference type="CDD" id="cd03230">
    <property type="entry name" value="ABC_DR_subfamily_A"/>
    <property type="match status" value="1"/>
</dbReference>
<keyword evidence="1" id="KW-0813">Transport</keyword>
<keyword evidence="3 5" id="KW-0067">ATP-binding</keyword>
<evidence type="ECO:0000256" key="1">
    <source>
        <dbReference type="ARBA" id="ARBA00022448"/>
    </source>
</evidence>
<dbReference type="SUPFAM" id="SSF52540">
    <property type="entry name" value="P-loop containing nucleoside triphosphate hydrolases"/>
    <property type="match status" value="1"/>
</dbReference>
<dbReference type="Proteomes" id="UP001164718">
    <property type="component" value="Chromosome"/>
</dbReference>
<dbReference type="InterPro" id="IPR003439">
    <property type="entry name" value="ABC_transporter-like_ATP-bd"/>
</dbReference>
<dbReference type="Gene3D" id="3.40.50.300">
    <property type="entry name" value="P-loop containing nucleotide triphosphate hydrolases"/>
    <property type="match status" value="1"/>
</dbReference>
<reference evidence="5" key="1">
    <citation type="submission" date="2022-09" db="EMBL/GenBank/DDBJ databases">
        <title>Complete Genomes of Fervidibacillus albus and Fervidibacillus halotolerans isolated from tidal flat sediments.</title>
        <authorList>
            <person name="Kwon K.K."/>
            <person name="Yang S.-H."/>
            <person name="Park M.J."/>
            <person name="Oh H.-M."/>
        </authorList>
    </citation>
    <scope>NUCLEOTIDE SEQUENCE</scope>
    <source>
        <strain evidence="5">MEBiC13591</strain>
    </source>
</reference>
<keyword evidence="2" id="KW-0547">Nucleotide-binding</keyword>
<dbReference type="InterPro" id="IPR027417">
    <property type="entry name" value="P-loop_NTPase"/>
</dbReference>
<name>A0A9E8LVI1_9BACI</name>
<dbReference type="AlphaFoldDB" id="A0A9E8LVI1"/>
<sequence>MNTLLKVSNISKDYPNFSLNDINLEILEGDIMGLIGENGAGKTTLFKLILNLTSYKNGTIELFGKNYKEDEKFIKNKIGIVLDQCHFHELLNPQEIGRIFSNIYDTWDKKSYASYLERFNLPIKTKVGKFSKGMKVKLSFAVALSHKPKLLLLDEATSGLDPIMRVDILDTLKEYVIENNSGVLIATHILSDVERIANKLSFLHKGDLVFSEYTSSITKNGSIESLMEKFIKGEVRK</sequence>
<evidence type="ECO:0000256" key="2">
    <source>
        <dbReference type="ARBA" id="ARBA00022741"/>
    </source>
</evidence>
<dbReference type="RefSeq" id="WP_275417345.1">
    <property type="nucleotide sequence ID" value="NZ_CP106878.1"/>
</dbReference>
<evidence type="ECO:0000313" key="5">
    <source>
        <dbReference type="EMBL" id="WAA09564.1"/>
    </source>
</evidence>